<dbReference type="Pfam" id="PF00078">
    <property type="entry name" value="RVT_1"/>
    <property type="match status" value="1"/>
</dbReference>
<dbReference type="Gene3D" id="3.30.420.10">
    <property type="entry name" value="Ribonuclease H-like superfamily/Ribonuclease H"/>
    <property type="match status" value="1"/>
</dbReference>
<name>A0A8R1WPY5_BOMMO</name>
<dbReference type="Pfam" id="PF18701">
    <property type="entry name" value="DUF5641"/>
    <property type="match status" value="1"/>
</dbReference>
<dbReference type="InterPro" id="IPR008042">
    <property type="entry name" value="Retrotrans_Pao"/>
</dbReference>
<evidence type="ECO:0000259" key="3">
    <source>
        <dbReference type="PROSITE" id="PS50994"/>
    </source>
</evidence>
<dbReference type="PROSITE" id="PS50994">
    <property type="entry name" value="INTEGRASE"/>
    <property type="match status" value="1"/>
</dbReference>
<dbReference type="SUPFAM" id="SSF56672">
    <property type="entry name" value="DNA/RNA polymerases"/>
    <property type="match status" value="1"/>
</dbReference>
<reference evidence="5" key="1">
    <citation type="journal article" date="2008" name="Insect Biochem. Mol. Biol.">
        <title>The genome of a lepidopteran model insect, the silkworm Bombyx mori.</title>
        <authorList>
            <consortium name="International Silkworm Genome Consortium"/>
        </authorList>
    </citation>
    <scope>NUCLEOTIDE SEQUENCE [LARGE SCALE GENOMIC DNA]</scope>
    <source>
        <strain evidence="5">p50T</strain>
    </source>
</reference>
<dbReference type="GO" id="GO:0071897">
    <property type="term" value="P:DNA biosynthetic process"/>
    <property type="evidence" value="ECO:0007669"/>
    <property type="project" value="UniProtKB-ARBA"/>
</dbReference>
<dbReference type="InterPro" id="IPR036397">
    <property type="entry name" value="RNaseH_sf"/>
</dbReference>
<dbReference type="GO" id="GO:0015074">
    <property type="term" value="P:DNA integration"/>
    <property type="evidence" value="ECO:0007669"/>
    <property type="project" value="InterPro"/>
</dbReference>
<evidence type="ECO:0000313" key="5">
    <source>
        <dbReference type="Proteomes" id="UP000005204"/>
    </source>
</evidence>
<protein>
    <submittedName>
        <fullName evidence="4">Uncharacterized protein</fullName>
    </submittedName>
</protein>
<sequence>MSEKEEKELVKKRASLKGRLTTFRKYIEELSGTLNQQQVNELQLRIGKIELLFEQYDVVQTKIECLADDFSSQSTEREDFESIYYKSLSQAQEILSRNSKLLQTQVHSFEGCSHVSNHSLVKLPTISLPKFNGSYSNWLEFHDTFSSLIHSNEAIGEINKFHYLRASLEGSAAVLLQEIQFSASNYSVAWKLLCERYDNKRLLIQTHVNNLFNVDAIKSESSFNLRRFIDQLNKSLRALESLGEPTDHWDTLLIHMMSRKFEQKTLREWEECKGRLDKEKPISLSIFIDFIRNRADLLETMEFTRPNLPHTQVQPPQSPKGQKIKTLVSVSGTQPSSSGGASIISGSGTTSCPHCKGEHYLYNCDKFLSLNNEQRWELIPQFKVCYNCFRSGHYSNRCKKGGCTLCKRRHNTLLHTYSNNKQRINQPAPKRDTTAITSAVQPEPPGNHGLTLATHSAAAPSEISKDGMFATALVKVVDSNGHEHIIRALLDFASSSCIISEKTGRLLNAKYIDIDKPIFGIDKTRTNTSKMCYVSFSSRTENYSKCLLCYVLPSITDDVPCHSFDFSRLNIPANIILADPQFYRASEIDMIIGSNIFWDLLGTRKINLGDNISILWETRLGWLVVSGDLSDGHGYAPLMCNFTKLTGISQDLDLGVDDAQNLLSRFWQLEEVGLKSSYSEEERKCEEHFVKNTKRLADGRFCVRIPLKQSADCLGDSLQRAKRCLQALERRFDKDPAFRDRYSLFMSEYLSLNHMSESQPTDSTVYYIPHHGVLNENSTTTKLRVVFNASSPTTSGISLNQIQMVGPTVQDELLSILLRFRLYKYVLAADVEKMYRQIAVHPEDRCLQKILWRASTDCPIQMYQLNTVTYGCASSSYLATRCLKQIGLECSDKKISEIIIHDFYVDDLLTGSDSFQEALYIKKKVAAELASARMPLRKWKSNDPLLCLTGDPSDNSSSLSLNIGSLESCKTLGLNWQTATDELSFSVDSCEASPSTKRSMLSVTARIFDPMGLVSPCIVPIKILLQRLWVHKLSWDEELPFEIAKIWTNIIKSLPLLNNLRIPRLIVCEAYTYVDLHIFTDASQSAYGACLYARSANVYGRIKVSLLMAKSKVAPLKPTTIPRLELCGALVGVRLYEKAIDSLRVQVRHTTFWTDSTIVLGWLKMLPSKLQPFVRNRTVEIMEKTVNCTWRHVPTDENPADHISRGVEVVNLQGLDLWWSGPQFLQQDCSQWPSNPVRYSESKLPDVRPEVSLHLSVPRDDSFIDFSRFSNLSRLKRAVAYALRFINFCRKLYPQTSHLSSKELQNALNLIIRKAQSESFVEYKLLTQGHSLSPKSPLNKFNVFLDDAQIMRVGGRFGNASEFSYEKKYPIILQSTHILTKLVFKAEHIKLMHAGPQLLLASIREVYWPIGGRNLAKATYHNCIRCTRMRAQTVTPLMGNLPVHRLTPGRPFECVGIDYAGPISSANRLGRGCRIVKVYIAIFVCFKTKAIHIELVGDLTSNSFLSALRRFVSRRGKPTHIYSDNGTSFVGAYKQIGTFLKSNCNSLPDALIEEGINFHLCPPYSPHFGGLWEAGVKSIKFHMHRVLGNCNLTYEELITVLTQIEAILNSRPLTPLSSDPDDMMPLTPGHFLIGQPLTAMPAAEYKDCRLSNLTRFQRLELMRQHFWARWSKEYISELQQRTKWRTNQSSLKLHSLVVVKEDNLSPLKWRLGRIVAVYPGSDGVNRVADICTSSGVIKRSFNKICPLIAD</sequence>
<accession>A0A8R1WPY5</accession>
<evidence type="ECO:0000259" key="2">
    <source>
        <dbReference type="PROSITE" id="PS50158"/>
    </source>
</evidence>
<dbReference type="KEGG" id="bmor:101738639"/>
<keyword evidence="1" id="KW-0479">Metal-binding</keyword>
<dbReference type="GO" id="GO:0042575">
    <property type="term" value="C:DNA polymerase complex"/>
    <property type="evidence" value="ECO:0007669"/>
    <property type="project" value="UniProtKB-ARBA"/>
</dbReference>
<dbReference type="PROSITE" id="PS50158">
    <property type="entry name" value="ZF_CCHC"/>
    <property type="match status" value="1"/>
</dbReference>
<proteinExistence type="predicted"/>
<dbReference type="PANTHER" id="PTHR47331">
    <property type="entry name" value="PHD-TYPE DOMAIN-CONTAINING PROTEIN"/>
    <property type="match status" value="1"/>
</dbReference>
<dbReference type="RefSeq" id="XP_004934170.2">
    <property type="nucleotide sequence ID" value="XM_004934113.5"/>
</dbReference>
<dbReference type="InterPro" id="IPR000477">
    <property type="entry name" value="RT_dom"/>
</dbReference>
<reference evidence="4" key="2">
    <citation type="submission" date="2022-06" db="UniProtKB">
        <authorList>
            <consortium name="EnsemblMetazoa"/>
        </authorList>
    </citation>
    <scope>IDENTIFICATION</scope>
    <source>
        <strain evidence="4">p50T (Dazao)</strain>
    </source>
</reference>
<dbReference type="SUPFAM" id="SSF53098">
    <property type="entry name" value="Ribonuclease H-like"/>
    <property type="match status" value="1"/>
</dbReference>
<dbReference type="EnsemblMetazoa" id="XM_004934113.4">
    <property type="protein sequence ID" value="XP_004934170.2"/>
    <property type="gene ID" value="LOC101738639"/>
</dbReference>
<dbReference type="InterPro" id="IPR012337">
    <property type="entry name" value="RNaseH-like_sf"/>
</dbReference>
<dbReference type="GO" id="GO:0003676">
    <property type="term" value="F:nucleic acid binding"/>
    <property type="evidence" value="ECO:0007669"/>
    <property type="project" value="InterPro"/>
</dbReference>
<evidence type="ECO:0000256" key="1">
    <source>
        <dbReference type="PROSITE-ProRule" id="PRU00047"/>
    </source>
</evidence>
<dbReference type="Proteomes" id="UP000005204">
    <property type="component" value="Unassembled WGS sequence"/>
</dbReference>
<dbReference type="InterPro" id="IPR040676">
    <property type="entry name" value="DUF5641"/>
</dbReference>
<keyword evidence="5" id="KW-1185">Reference proteome</keyword>
<dbReference type="InterPro" id="IPR001584">
    <property type="entry name" value="Integrase_cat-core"/>
</dbReference>
<dbReference type="InterPro" id="IPR001878">
    <property type="entry name" value="Znf_CCHC"/>
</dbReference>
<dbReference type="CDD" id="cd01644">
    <property type="entry name" value="RT_pepA17"/>
    <property type="match status" value="1"/>
</dbReference>
<keyword evidence="1" id="KW-0863">Zinc-finger</keyword>
<evidence type="ECO:0000313" key="4">
    <source>
        <dbReference type="EnsemblMetazoa" id="XP_004934170.2"/>
    </source>
</evidence>
<dbReference type="Pfam" id="PF05380">
    <property type="entry name" value="Peptidase_A17"/>
    <property type="match status" value="1"/>
</dbReference>
<dbReference type="GeneID" id="101738639"/>
<organism evidence="4 5">
    <name type="scientific">Bombyx mori</name>
    <name type="common">Silk moth</name>
    <dbReference type="NCBI Taxonomy" id="7091"/>
    <lineage>
        <taxon>Eukaryota</taxon>
        <taxon>Metazoa</taxon>
        <taxon>Ecdysozoa</taxon>
        <taxon>Arthropoda</taxon>
        <taxon>Hexapoda</taxon>
        <taxon>Insecta</taxon>
        <taxon>Pterygota</taxon>
        <taxon>Neoptera</taxon>
        <taxon>Endopterygota</taxon>
        <taxon>Lepidoptera</taxon>
        <taxon>Glossata</taxon>
        <taxon>Ditrysia</taxon>
        <taxon>Bombycoidea</taxon>
        <taxon>Bombycidae</taxon>
        <taxon>Bombycinae</taxon>
        <taxon>Bombyx</taxon>
    </lineage>
</organism>
<dbReference type="InterPro" id="IPR005312">
    <property type="entry name" value="DUF1759"/>
</dbReference>
<feature type="domain" description="Integrase catalytic" evidence="3">
    <location>
        <begin position="1447"/>
        <end position="1636"/>
    </location>
</feature>
<dbReference type="Pfam" id="PF03564">
    <property type="entry name" value="DUF1759"/>
    <property type="match status" value="1"/>
</dbReference>
<keyword evidence="1" id="KW-0862">Zinc</keyword>
<feature type="domain" description="CCHC-type" evidence="2">
    <location>
        <begin position="385"/>
        <end position="400"/>
    </location>
</feature>
<dbReference type="PANTHER" id="PTHR47331:SF1">
    <property type="entry name" value="GAG-LIKE PROTEIN"/>
    <property type="match status" value="1"/>
</dbReference>
<dbReference type="InterPro" id="IPR043502">
    <property type="entry name" value="DNA/RNA_pol_sf"/>
</dbReference>
<dbReference type="GO" id="GO:0008270">
    <property type="term" value="F:zinc ion binding"/>
    <property type="evidence" value="ECO:0007669"/>
    <property type="project" value="UniProtKB-KW"/>
</dbReference>